<feature type="compositionally biased region" description="Gly residues" evidence="3">
    <location>
        <begin position="862"/>
        <end position="871"/>
    </location>
</feature>
<feature type="region of interest" description="Disordered" evidence="3">
    <location>
        <begin position="854"/>
        <end position="902"/>
    </location>
</feature>
<dbReference type="SUPFAM" id="SSF56219">
    <property type="entry name" value="DNase I-like"/>
    <property type="match status" value="1"/>
</dbReference>
<dbReference type="STRING" id="7102.A0A2A4JGE3"/>
<dbReference type="Gene3D" id="3.60.10.10">
    <property type="entry name" value="Endonuclease/exonuclease/phosphatase"/>
    <property type="match status" value="1"/>
</dbReference>
<proteinExistence type="predicted"/>
<organism evidence="5">
    <name type="scientific">Heliothis virescens</name>
    <name type="common">Tobacco budworm moth</name>
    <dbReference type="NCBI Taxonomy" id="7102"/>
    <lineage>
        <taxon>Eukaryota</taxon>
        <taxon>Metazoa</taxon>
        <taxon>Ecdysozoa</taxon>
        <taxon>Arthropoda</taxon>
        <taxon>Hexapoda</taxon>
        <taxon>Insecta</taxon>
        <taxon>Pterygota</taxon>
        <taxon>Neoptera</taxon>
        <taxon>Endopterygota</taxon>
        <taxon>Lepidoptera</taxon>
        <taxon>Glossata</taxon>
        <taxon>Ditrysia</taxon>
        <taxon>Noctuoidea</taxon>
        <taxon>Noctuidae</taxon>
        <taxon>Heliothinae</taxon>
        <taxon>Heliothis</taxon>
    </lineage>
</organism>
<feature type="compositionally biased region" description="Low complexity" evidence="3">
    <location>
        <begin position="17"/>
        <end position="40"/>
    </location>
</feature>
<dbReference type="PROSITE" id="PS50158">
    <property type="entry name" value="ZF_CCHC"/>
    <property type="match status" value="1"/>
</dbReference>
<dbReference type="InterPro" id="IPR001878">
    <property type="entry name" value="Znf_CCHC"/>
</dbReference>
<evidence type="ECO:0000256" key="2">
    <source>
        <dbReference type="SAM" id="Coils"/>
    </source>
</evidence>
<feature type="coiled-coil region" evidence="2">
    <location>
        <begin position="191"/>
        <end position="225"/>
    </location>
</feature>
<keyword evidence="2" id="KW-0175">Coiled coil</keyword>
<keyword evidence="1" id="KW-0863">Zinc-finger</keyword>
<keyword evidence="1" id="KW-0479">Metal-binding</keyword>
<keyword evidence="1" id="KW-0862">Zinc</keyword>
<dbReference type="SUPFAM" id="SSF57756">
    <property type="entry name" value="Retrovirus zinc finger-like domains"/>
    <property type="match status" value="1"/>
</dbReference>
<feature type="region of interest" description="Disordered" evidence="3">
    <location>
        <begin position="276"/>
        <end position="296"/>
    </location>
</feature>
<feature type="compositionally biased region" description="Polar residues" evidence="3">
    <location>
        <begin position="891"/>
        <end position="902"/>
    </location>
</feature>
<reference evidence="5" key="1">
    <citation type="submission" date="2017-09" db="EMBL/GenBank/DDBJ databases">
        <title>Contemporary evolution of a Lepidopteran species, Heliothis virescens, in response to modern agricultural practices.</title>
        <authorList>
            <person name="Fritz M.L."/>
            <person name="Deyonke A.M."/>
            <person name="Papanicolaou A."/>
            <person name="Micinski S."/>
            <person name="Westbrook J."/>
            <person name="Gould F."/>
        </authorList>
    </citation>
    <scope>NUCLEOTIDE SEQUENCE [LARGE SCALE GENOMIC DNA]</scope>
    <source>
        <strain evidence="5">HvINT-</strain>
        <tissue evidence="5">Whole body</tissue>
    </source>
</reference>
<dbReference type="GO" id="GO:0008270">
    <property type="term" value="F:zinc ion binding"/>
    <property type="evidence" value="ECO:0007669"/>
    <property type="project" value="UniProtKB-KW"/>
</dbReference>
<dbReference type="EMBL" id="NWSH01001663">
    <property type="protein sequence ID" value="PCG70490.1"/>
    <property type="molecule type" value="Genomic_DNA"/>
</dbReference>
<protein>
    <recommendedName>
        <fullName evidence="4">CCHC-type domain-containing protein</fullName>
    </recommendedName>
</protein>
<evidence type="ECO:0000256" key="3">
    <source>
        <dbReference type="SAM" id="MobiDB-lite"/>
    </source>
</evidence>
<feature type="compositionally biased region" description="Polar residues" evidence="3">
    <location>
        <begin position="41"/>
        <end position="51"/>
    </location>
</feature>
<accession>A0A2A4JGE3</accession>
<name>A0A2A4JGE3_HELVI</name>
<feature type="region of interest" description="Disordered" evidence="3">
    <location>
        <begin position="1"/>
        <end position="102"/>
    </location>
</feature>
<dbReference type="InterPro" id="IPR036875">
    <property type="entry name" value="Znf_CCHC_sf"/>
</dbReference>
<evidence type="ECO:0000259" key="4">
    <source>
        <dbReference type="PROSITE" id="PS50158"/>
    </source>
</evidence>
<dbReference type="AlphaFoldDB" id="A0A2A4JGE3"/>
<dbReference type="GO" id="GO:0003676">
    <property type="term" value="F:nucleic acid binding"/>
    <property type="evidence" value="ECO:0007669"/>
    <property type="project" value="InterPro"/>
</dbReference>
<feature type="compositionally biased region" description="Basic and acidic residues" evidence="3">
    <location>
        <begin position="1"/>
        <end position="10"/>
    </location>
</feature>
<dbReference type="SMART" id="SM00343">
    <property type="entry name" value="ZnF_C2HC"/>
    <property type="match status" value="2"/>
</dbReference>
<sequence>MSEPTRDASRRLRPKGHSQGQSKGPSQGQPKGPSQGQPKSRNASASDTSRAPSVASVMRWSDFGSDYSDAESIMSGSTSQSRKRTFLRRYSGSSTETAEKPAKRAVMQVDLEESIASKEKRARTARAKAGDAASGVLYANHSVEEMERMALEDQQEILEVASKSSNLKGTFQKALKCRAARLLGIVKEMAQRTTSDETRQLQAKVDNLQKEVSALHVRVAELMARPEGISEDPVTISPPTNLEDIIRKVVTEERAFTRACFAGIEDRLLPEKRLRPPLAADTPSAPGPSTAQTHVDPALLGDGKVTCRKTQTGARIFEFPGAQGGTKADLFASKLKEAVEDTAKVARPIKCVALEVTDLDDSVTQEEVVAAVAAAGGCSVAAVKGRAIRPGRRGMGTLRLECPVVAAKAVLAKGRLPVGFSSGRVRALEHEPMRCFKCFGIGHTRALCPSSAERRELCFRCGKEGHRSATCEVTTPRCAVCAASGCPAGHVMTGRTCRPPLRKGKAQALVRPAAAAATGIPVSVLAAEGTVVAEPYSVPGSWLGDENGLVALLTRSSTDSPPLSLLERGPGYVAAAWGDMALIGVYFSPNRPLSDFENFLEVLAMVAGRVAQRRVGTVYTCVRREGGSIVDLAFASPSLAACVVDWRVELAETLSDHRYVRFDISTQGAQGARTGQSHFPRWALTRLDREAATEAAFVQDWLSPPVDVQDVDATAVQLRESLTEVCNSCMPRSHRPPPRRAVYWWTEELVVLRAVCVAARRAYTRSRRRRLRDLDNEDRLYAAYIEAKATLTARMGAAQDHARAEMLESLDTDPFGRPYKAARNKLRPWGPPVAETLEPTLLDGVKQFRTTSDERPAVCGPIGRGGSPGDGGRGEYMKAREGCAGADSRWRTQGFNDLNDSP</sequence>
<feature type="domain" description="CCHC-type" evidence="4">
    <location>
        <begin position="458"/>
        <end position="471"/>
    </location>
</feature>
<feature type="compositionally biased region" description="Basic and acidic residues" evidence="3">
    <location>
        <begin position="872"/>
        <end position="881"/>
    </location>
</feature>
<evidence type="ECO:0000313" key="5">
    <source>
        <dbReference type="EMBL" id="PCG70490.1"/>
    </source>
</evidence>
<dbReference type="InterPro" id="IPR036691">
    <property type="entry name" value="Endo/exonu/phosph_ase_sf"/>
</dbReference>
<gene>
    <name evidence="5" type="ORF">B5V51_2912</name>
</gene>
<evidence type="ECO:0000256" key="1">
    <source>
        <dbReference type="PROSITE-ProRule" id="PRU00047"/>
    </source>
</evidence>
<dbReference type="Gene3D" id="4.10.60.10">
    <property type="entry name" value="Zinc finger, CCHC-type"/>
    <property type="match status" value="1"/>
</dbReference>
<comment type="caution">
    <text evidence="5">The sequence shown here is derived from an EMBL/GenBank/DDBJ whole genome shotgun (WGS) entry which is preliminary data.</text>
</comment>